<dbReference type="RefSeq" id="WP_004159641.1">
    <property type="nucleotide sequence ID" value="NZ_BAYW01000010.1"/>
</dbReference>
<dbReference type="Pfam" id="PF02632">
    <property type="entry name" value="BioY"/>
    <property type="match status" value="1"/>
</dbReference>
<dbReference type="GeneID" id="97607003"/>
<feature type="transmembrane region" description="Helical" evidence="9">
    <location>
        <begin position="30"/>
        <end position="48"/>
    </location>
</feature>
<comment type="similarity">
    <text evidence="2 8">Belongs to the BioY family.</text>
</comment>
<evidence type="ECO:0000256" key="3">
    <source>
        <dbReference type="ARBA" id="ARBA00022448"/>
    </source>
</evidence>
<evidence type="ECO:0000256" key="8">
    <source>
        <dbReference type="PIRNR" id="PIRNR016661"/>
    </source>
</evidence>
<gene>
    <name evidence="10" type="ORF">BN437_2935</name>
</gene>
<keyword evidence="3 8" id="KW-0813">Transport</keyword>
<dbReference type="GO" id="GO:0005886">
    <property type="term" value="C:plasma membrane"/>
    <property type="evidence" value="ECO:0007669"/>
    <property type="project" value="UniProtKB-SubCell"/>
</dbReference>
<reference evidence="10 11" key="1">
    <citation type="submission" date="2012-11" db="EMBL/GenBank/DDBJ databases">
        <authorList>
            <person name="Linke B."/>
        </authorList>
    </citation>
    <scope>NUCLEOTIDE SEQUENCE [LARGE SCALE GENOMIC DNA]</scope>
    <source>
        <strain evidence="11">CFBP 1232</strain>
    </source>
</reference>
<dbReference type="AlphaFoldDB" id="A0A831A3H1"/>
<keyword evidence="6 9" id="KW-1133">Transmembrane helix</keyword>
<feature type="transmembrane region" description="Helical" evidence="9">
    <location>
        <begin position="78"/>
        <end position="96"/>
    </location>
</feature>
<evidence type="ECO:0000313" key="11">
    <source>
        <dbReference type="Proteomes" id="UP000013111"/>
    </source>
</evidence>
<evidence type="ECO:0000256" key="5">
    <source>
        <dbReference type="ARBA" id="ARBA00022692"/>
    </source>
</evidence>
<proteinExistence type="inferred from homology"/>
<dbReference type="PANTHER" id="PTHR34295:SF4">
    <property type="entry name" value="BIOTIN TRANSPORTER BIOY-RELATED"/>
    <property type="match status" value="1"/>
</dbReference>
<evidence type="ECO:0000313" key="10">
    <source>
        <dbReference type="EMBL" id="CCO94845.1"/>
    </source>
</evidence>
<keyword evidence="7 8" id="KW-0472">Membrane</keyword>
<evidence type="ECO:0000256" key="4">
    <source>
        <dbReference type="ARBA" id="ARBA00022475"/>
    </source>
</evidence>
<evidence type="ECO:0000256" key="7">
    <source>
        <dbReference type="ARBA" id="ARBA00023136"/>
    </source>
</evidence>
<keyword evidence="4 8" id="KW-1003">Cell membrane</keyword>
<protein>
    <recommendedName>
        <fullName evidence="8">Biotin transporter</fullName>
    </recommendedName>
</protein>
<feature type="transmembrane region" description="Helical" evidence="9">
    <location>
        <begin position="140"/>
        <end position="165"/>
    </location>
</feature>
<evidence type="ECO:0000256" key="6">
    <source>
        <dbReference type="ARBA" id="ARBA00022989"/>
    </source>
</evidence>
<dbReference type="Gene3D" id="1.10.1760.20">
    <property type="match status" value="1"/>
</dbReference>
<feature type="transmembrane region" description="Helical" evidence="9">
    <location>
        <begin position="102"/>
        <end position="128"/>
    </location>
</feature>
<comment type="caution">
    <text evidence="10">The sequence shown here is derived from an EMBL/GenBank/DDBJ whole genome shotgun (WGS) entry which is preliminary data.</text>
</comment>
<dbReference type="EMBL" id="CAPB01000035">
    <property type="protein sequence ID" value="CCO94845.1"/>
    <property type="molecule type" value="Genomic_DNA"/>
</dbReference>
<feature type="transmembrane region" description="Helical" evidence="9">
    <location>
        <begin position="171"/>
        <end position="192"/>
    </location>
</feature>
<organism evidence="10 11">
    <name type="scientific">Erwinia amylovora NBRC 12687 = CFBP 1232</name>
    <dbReference type="NCBI Taxonomy" id="1219359"/>
    <lineage>
        <taxon>Bacteria</taxon>
        <taxon>Pseudomonadati</taxon>
        <taxon>Pseudomonadota</taxon>
        <taxon>Gammaproteobacteria</taxon>
        <taxon>Enterobacterales</taxon>
        <taxon>Erwiniaceae</taxon>
        <taxon>Erwinia</taxon>
    </lineage>
</organism>
<dbReference type="GO" id="GO:0015225">
    <property type="term" value="F:biotin transmembrane transporter activity"/>
    <property type="evidence" value="ECO:0007669"/>
    <property type="project" value="UniProtKB-UniRule"/>
</dbReference>
<evidence type="ECO:0000256" key="9">
    <source>
        <dbReference type="SAM" id="Phobius"/>
    </source>
</evidence>
<dbReference type="Proteomes" id="UP000013111">
    <property type="component" value="Unassembled WGS sequence"/>
</dbReference>
<dbReference type="PANTHER" id="PTHR34295">
    <property type="entry name" value="BIOTIN TRANSPORTER BIOY"/>
    <property type="match status" value="1"/>
</dbReference>
<comment type="subcellular location">
    <subcellularLocation>
        <location evidence="1 8">Cell membrane</location>
        <topology evidence="1 8">Multi-pass membrane protein</topology>
    </subcellularLocation>
</comment>
<reference evidence="10 11" key="2">
    <citation type="submission" date="2013-04" db="EMBL/GenBank/DDBJ databases">
        <title>Comparative genomics of 12 strains of Erwinia amylovora identifies a pan-genome with a large conserved core and provides insights into host specificity.</title>
        <authorList>
            <person name="Mann R.A."/>
            <person name="Smits T.H.M."/>
            <person name="Buehlmann A."/>
            <person name="Blom J."/>
            <person name="Goesmann A."/>
            <person name="Frey J.E."/>
            <person name="Plummer K.M."/>
            <person name="Beer S.V."/>
            <person name="Luck J."/>
            <person name="Duffy B."/>
            <person name="Rodoni B."/>
        </authorList>
    </citation>
    <scope>NUCLEOTIDE SEQUENCE [LARGE SCALE GENOMIC DNA]</scope>
    <source>
        <strain evidence="11">CFBP 1232</strain>
    </source>
</reference>
<evidence type="ECO:0000256" key="1">
    <source>
        <dbReference type="ARBA" id="ARBA00004651"/>
    </source>
</evidence>
<keyword evidence="5 9" id="KW-0812">Transmembrane</keyword>
<sequence length="203" mass="21483">MISPLRWKLALTTRSRNVKPERIVMSTKDIVYIALFAAMTAALGLFPAFNLPVIAVPITAQSMGCMLAGAIAGAKRGALAMVLFDLLVAIGLPLLAGGRGGFGIFIGPGGGFILAWPLAALLIGWLYRRSLYCLTWVKELLIVTLGGLVLVYSMGIPWIAAVAGISLKQAAVASLGFLPGDLVKVVLVVAIVRTVRRAWPTLE</sequence>
<name>A0A831A3H1_ERWAM</name>
<dbReference type="InterPro" id="IPR003784">
    <property type="entry name" value="BioY"/>
</dbReference>
<feature type="transmembrane region" description="Helical" evidence="9">
    <location>
        <begin position="54"/>
        <end position="71"/>
    </location>
</feature>
<dbReference type="PIRSF" id="PIRSF016661">
    <property type="entry name" value="BioY"/>
    <property type="match status" value="1"/>
</dbReference>
<accession>A0A831A3H1</accession>
<evidence type="ECO:0000256" key="2">
    <source>
        <dbReference type="ARBA" id="ARBA00010692"/>
    </source>
</evidence>